<dbReference type="PANTHER" id="PTHR43775">
    <property type="entry name" value="FATTY ACID SYNTHASE"/>
    <property type="match status" value="1"/>
</dbReference>
<dbReference type="RefSeq" id="WP_077741310.1">
    <property type="nucleotide sequence ID" value="NZ_AP022579.1"/>
</dbReference>
<evidence type="ECO:0000313" key="8">
    <source>
        <dbReference type="EMBL" id="UNC01882.1"/>
    </source>
</evidence>
<dbReference type="PANTHER" id="PTHR43775:SF37">
    <property type="entry name" value="SI:DKEY-61P9.11"/>
    <property type="match status" value="1"/>
</dbReference>
<dbReference type="InterPro" id="IPR057326">
    <property type="entry name" value="KR_dom"/>
</dbReference>
<dbReference type="Pfam" id="PF08659">
    <property type="entry name" value="KR"/>
    <property type="match status" value="1"/>
</dbReference>
<dbReference type="SMART" id="SM00822">
    <property type="entry name" value="PKS_KR"/>
    <property type="match status" value="1"/>
</dbReference>
<dbReference type="NCBIfam" id="NF037940">
    <property type="entry name" value="PKS_MbtD"/>
    <property type="match status" value="1"/>
</dbReference>
<evidence type="ECO:0000256" key="2">
    <source>
        <dbReference type="ARBA" id="ARBA00022553"/>
    </source>
</evidence>
<keyword evidence="2" id="KW-0597">Phosphoprotein</keyword>
<dbReference type="InterPro" id="IPR009081">
    <property type="entry name" value="PP-bd_ACP"/>
</dbReference>
<keyword evidence="9" id="KW-1185">Reference proteome</keyword>
<dbReference type="Pfam" id="PF00698">
    <property type="entry name" value="Acyl_transf_1"/>
    <property type="match status" value="1"/>
</dbReference>
<dbReference type="GO" id="GO:0005737">
    <property type="term" value="C:cytoplasm"/>
    <property type="evidence" value="ECO:0007669"/>
    <property type="project" value="TreeGrafter"/>
</dbReference>
<dbReference type="Proteomes" id="UP001162885">
    <property type="component" value="Chromosome"/>
</dbReference>
<dbReference type="GO" id="GO:0071770">
    <property type="term" value="P:DIM/DIP cell wall layer assembly"/>
    <property type="evidence" value="ECO:0007669"/>
    <property type="project" value="TreeGrafter"/>
</dbReference>
<evidence type="ECO:0000256" key="1">
    <source>
        <dbReference type="ARBA" id="ARBA00022450"/>
    </source>
</evidence>
<organism evidence="8 10">
    <name type="scientific">Mycolicibacterium boenickei</name>
    <dbReference type="NCBI Taxonomy" id="146017"/>
    <lineage>
        <taxon>Bacteria</taxon>
        <taxon>Bacillati</taxon>
        <taxon>Actinomycetota</taxon>
        <taxon>Actinomycetes</taxon>
        <taxon>Mycobacteriales</taxon>
        <taxon>Mycobacteriaceae</taxon>
        <taxon>Mycolicibacterium</taxon>
    </lineage>
</organism>
<dbReference type="Proteomes" id="UP000466683">
    <property type="component" value="Chromosome"/>
</dbReference>
<dbReference type="AlphaFoldDB" id="A0AAX3A2R4"/>
<evidence type="ECO:0000313" key="9">
    <source>
        <dbReference type="Proteomes" id="UP000466683"/>
    </source>
</evidence>
<dbReference type="InterPro" id="IPR016035">
    <property type="entry name" value="Acyl_Trfase/lysoPLipase"/>
</dbReference>
<dbReference type="EMBL" id="CP060016">
    <property type="protein sequence ID" value="UNC01882.1"/>
    <property type="molecule type" value="Genomic_DNA"/>
</dbReference>
<evidence type="ECO:0000313" key="10">
    <source>
        <dbReference type="Proteomes" id="UP001162885"/>
    </source>
</evidence>
<evidence type="ECO:0000256" key="3">
    <source>
        <dbReference type="ARBA" id="ARBA00022679"/>
    </source>
</evidence>
<dbReference type="CDD" id="cd05274">
    <property type="entry name" value="KR_FAS_SDR_x"/>
    <property type="match status" value="1"/>
</dbReference>
<dbReference type="Gene3D" id="3.40.366.10">
    <property type="entry name" value="Malonyl-Coenzyme A Acyl Carrier Protein, domain 2"/>
    <property type="match status" value="1"/>
</dbReference>
<dbReference type="Pfam" id="PF00550">
    <property type="entry name" value="PP-binding"/>
    <property type="match status" value="1"/>
</dbReference>
<dbReference type="PROSITE" id="PS00012">
    <property type="entry name" value="PHOSPHOPANTETHEINE"/>
    <property type="match status" value="1"/>
</dbReference>
<dbReference type="PROSITE" id="PS50075">
    <property type="entry name" value="CARRIER"/>
    <property type="match status" value="1"/>
</dbReference>
<dbReference type="InterPro" id="IPR013968">
    <property type="entry name" value="PKS_KR"/>
</dbReference>
<dbReference type="SUPFAM" id="SSF52151">
    <property type="entry name" value="FabD/lysophospholipase-like"/>
    <property type="match status" value="1"/>
</dbReference>
<proteinExistence type="predicted"/>
<accession>A0AAX3A2R4</accession>
<gene>
    <name evidence="8" type="primary">mbtD</name>
    <name evidence="8" type="ORF">H5U98_11175</name>
    <name evidence="7" type="ORF">MBOE_34640</name>
</gene>
<keyword evidence="3" id="KW-0808">Transferase</keyword>
<dbReference type="GO" id="GO:0006633">
    <property type="term" value="P:fatty acid biosynthetic process"/>
    <property type="evidence" value="ECO:0007669"/>
    <property type="project" value="TreeGrafter"/>
</dbReference>
<dbReference type="InterPro" id="IPR036291">
    <property type="entry name" value="NAD(P)-bd_dom_sf"/>
</dbReference>
<dbReference type="SUPFAM" id="SSF55048">
    <property type="entry name" value="Probable ACP-binding domain of malonyl-CoA ACP transacylase"/>
    <property type="match status" value="1"/>
</dbReference>
<dbReference type="SUPFAM" id="SSF47336">
    <property type="entry name" value="ACP-like"/>
    <property type="match status" value="1"/>
</dbReference>
<dbReference type="InterPro" id="IPR001227">
    <property type="entry name" value="Ac_transferase_dom_sf"/>
</dbReference>
<keyword evidence="1" id="KW-0596">Phosphopantetheine</keyword>
<dbReference type="InterPro" id="IPR006162">
    <property type="entry name" value="Ppantetheine_attach_site"/>
</dbReference>
<dbReference type="Gene3D" id="3.30.70.3290">
    <property type="match status" value="1"/>
</dbReference>
<dbReference type="Gene3D" id="1.10.1200.10">
    <property type="entry name" value="ACP-like"/>
    <property type="match status" value="1"/>
</dbReference>
<dbReference type="GO" id="GO:0005886">
    <property type="term" value="C:plasma membrane"/>
    <property type="evidence" value="ECO:0007669"/>
    <property type="project" value="TreeGrafter"/>
</dbReference>
<dbReference type="SUPFAM" id="SSF51735">
    <property type="entry name" value="NAD(P)-binding Rossmann-fold domains"/>
    <property type="match status" value="2"/>
</dbReference>
<reference evidence="7" key="2">
    <citation type="submission" date="2020-02" db="EMBL/GenBank/DDBJ databases">
        <authorList>
            <person name="Matsumoto Y."/>
            <person name="Motooka D."/>
            <person name="Nakamura S."/>
        </authorList>
    </citation>
    <scope>NUCLEOTIDE SEQUENCE</scope>
    <source>
        <strain evidence="7">JCM 15653</strain>
    </source>
</reference>
<dbReference type="GO" id="GO:0031177">
    <property type="term" value="F:phosphopantetheine binding"/>
    <property type="evidence" value="ECO:0007669"/>
    <property type="project" value="InterPro"/>
</dbReference>
<dbReference type="InterPro" id="IPR014043">
    <property type="entry name" value="Acyl_transferase_dom"/>
</dbReference>
<keyword evidence="4" id="KW-0521">NADP</keyword>
<dbReference type="InterPro" id="IPR016036">
    <property type="entry name" value="Malonyl_transacylase_ACP-bd"/>
</dbReference>
<dbReference type="SMART" id="SM00827">
    <property type="entry name" value="PKS_AT"/>
    <property type="match status" value="1"/>
</dbReference>
<dbReference type="InterPro" id="IPR036736">
    <property type="entry name" value="ACP-like_sf"/>
</dbReference>
<reference evidence="7 9" key="1">
    <citation type="journal article" date="2019" name="Emerg. Microbes Infect.">
        <title>Comprehensive subspecies identification of 175 nontuberculous mycobacteria species based on 7547 genomic profiles.</title>
        <authorList>
            <person name="Matsumoto Y."/>
            <person name="Kinjo T."/>
            <person name="Motooka D."/>
            <person name="Nabeya D."/>
            <person name="Jung N."/>
            <person name="Uechi K."/>
            <person name="Horii T."/>
            <person name="Iida T."/>
            <person name="Fujita J."/>
            <person name="Nakamura S."/>
        </authorList>
    </citation>
    <scope>NUCLEOTIDE SEQUENCE [LARGE SCALE GENOMIC DNA]</scope>
    <source>
        <strain evidence="7 9">JCM 15653</strain>
    </source>
</reference>
<evidence type="ECO:0000259" key="6">
    <source>
        <dbReference type="PROSITE" id="PS50075"/>
    </source>
</evidence>
<keyword evidence="5" id="KW-0511">Multifunctional enzyme</keyword>
<dbReference type="Gene3D" id="3.40.50.720">
    <property type="entry name" value="NAD(P)-binding Rossmann-like Domain"/>
    <property type="match status" value="1"/>
</dbReference>
<reference evidence="8 10" key="3">
    <citation type="journal article" date="2022" name="BMC Genomics">
        <title>Comparative genome analysis of mycobacteria focusing on tRNA and non-coding RNA.</title>
        <authorList>
            <person name="Behra P.R.K."/>
            <person name="Pettersson B.M.F."/>
            <person name="Ramesh M."/>
            <person name="Das S."/>
            <person name="Dasgupta S."/>
            <person name="Kirsebom L.A."/>
        </authorList>
    </citation>
    <scope>NUCLEOTIDE SEQUENCE [LARGE SCALE GENOMIC DNA]</scope>
    <source>
        <strain evidence="8 10">DSM 44677</strain>
    </source>
</reference>
<evidence type="ECO:0000256" key="4">
    <source>
        <dbReference type="ARBA" id="ARBA00022857"/>
    </source>
</evidence>
<sequence>MSEACELPDARTPVLLSAHAEDLIGTDAAAILSYLDSRPEVSAGDVAATLRATRRLRRHRAVVRAGDRDELAAGLRALAEDAEHPLVTRAQTGPAAAGSSARIAFVFPGQGSQWPSMGVEAYDRLPVYRVEVDKCAAQFAASGAASPLDYLLAEPDSGAVTNDFSQVQIQGAQFVHGVALAAVWRSCGVLPDLTVGHSLGEIGAAYVAGSITLPDAVAVVIARATVLDRLTGPYRVAVLGITPDEAAKVVAETPGWLELSVVNSRSSVAVSGDTAAVSAAVAAVTGRGSFAKEIEMWFPAHTTALDSARGELESMLPAAQFGESPVQFIGSATAEVVEPGTGFADYWYTNLRSTVRFDRAVETAARRGARIFVELSAHPALLFAMGDLLDDAAELTGGPVVMVGSGRRDEPITERLSANIVSVAMADSGYRWDDLPNQSAVRLRDFPFAPMRAEHFWATPQPLPPVAGLTVGVEHWEKQSPPNVAAGQRRIAVLDLAAGQGPAAALSRALEETAGACAVAPVDADLLIVVAPVSGEADAVAAAEALSRRIDDGLLGYVDAIAGDTRDVWLVTVGGERVDGDQSALPEPAALAAMHRSLGYEHPDQDFRHLDLPPGPLDPAAAAAAVTAMLTHADDIALRDNGSGPAVWQRGMRDDSSDARSWTADSGIFDEVVITGGAGAVGLHFARHLVEQGARRIVLLSRSGLDEERLADLTGVAVAGTEILAPRCDLTDPAQIAATVAELELGPASLVIHAAASATIAPGGELTGAAVRDTFAAKVTGLANLTAAWPLRPDARIVLCSSVSGLWGGYGHAAYSAANRLLDALGGQLRADGRHCTAVRWGLWPGDGIIDPAEIGRVERSGLRAMAPDLAVEAGLRDYPADPLVFTADAERLRTFLGGQHERAAVAVSAVAEASGSEATDATGAMRIALGSVLKLADTTALDFDASLLDLGVDSLLAIDLRKKLKKATGRSVPLATILGGATAAELIEHLERPEKEAISRD</sequence>
<feature type="domain" description="Carrier" evidence="6">
    <location>
        <begin position="920"/>
        <end position="995"/>
    </location>
</feature>
<evidence type="ECO:0000313" key="7">
    <source>
        <dbReference type="EMBL" id="BBX91815.1"/>
    </source>
</evidence>
<dbReference type="SMART" id="SM00823">
    <property type="entry name" value="PKS_PP"/>
    <property type="match status" value="1"/>
</dbReference>
<dbReference type="InterPro" id="IPR050091">
    <property type="entry name" value="PKS_NRPS_Biosynth_Enz"/>
</dbReference>
<dbReference type="GO" id="GO:0004312">
    <property type="term" value="F:fatty acid synthase activity"/>
    <property type="evidence" value="ECO:0007669"/>
    <property type="project" value="TreeGrafter"/>
</dbReference>
<protein>
    <submittedName>
        <fullName evidence="7 8">Polyketide synthase</fullName>
    </submittedName>
</protein>
<evidence type="ECO:0000256" key="5">
    <source>
        <dbReference type="ARBA" id="ARBA00023268"/>
    </source>
</evidence>
<dbReference type="EMBL" id="AP022579">
    <property type="protein sequence ID" value="BBX91815.1"/>
    <property type="molecule type" value="Genomic_DNA"/>
</dbReference>
<dbReference type="InterPro" id="IPR020806">
    <property type="entry name" value="PKS_PP-bd"/>
</dbReference>
<name>A0AAX3A2R4_9MYCO</name>